<dbReference type="RefSeq" id="WP_189422315.1">
    <property type="nucleotide sequence ID" value="NZ_BMZE01000001.1"/>
</dbReference>
<organism evidence="2 3">
    <name type="scientific">Devosia pacifica</name>
    <dbReference type="NCBI Taxonomy" id="1335967"/>
    <lineage>
        <taxon>Bacteria</taxon>
        <taxon>Pseudomonadati</taxon>
        <taxon>Pseudomonadota</taxon>
        <taxon>Alphaproteobacteria</taxon>
        <taxon>Hyphomicrobiales</taxon>
        <taxon>Devosiaceae</taxon>
        <taxon>Devosia</taxon>
    </lineage>
</organism>
<gene>
    <name evidence="2" type="ORF">GCM10007989_00430</name>
</gene>
<accession>A0A918RTC6</accession>
<dbReference type="AlphaFoldDB" id="A0A918RTC6"/>
<feature type="chain" id="PRO_5038011411" description="THAP4-like heme-binding beta-barrel domain-containing protein" evidence="1">
    <location>
        <begin position="26"/>
        <end position="172"/>
    </location>
</feature>
<comment type="caution">
    <text evidence="2">The sequence shown here is derived from an EMBL/GenBank/DDBJ whole genome shotgun (WGS) entry which is preliminary data.</text>
</comment>
<protein>
    <recommendedName>
        <fullName evidence="4">THAP4-like heme-binding beta-barrel domain-containing protein</fullName>
    </recommendedName>
</protein>
<evidence type="ECO:0000313" key="2">
    <source>
        <dbReference type="EMBL" id="GHA10235.1"/>
    </source>
</evidence>
<reference evidence="2" key="2">
    <citation type="submission" date="2020-09" db="EMBL/GenBank/DDBJ databases">
        <authorList>
            <person name="Sun Q."/>
            <person name="Kim S."/>
        </authorList>
    </citation>
    <scope>NUCLEOTIDE SEQUENCE</scope>
    <source>
        <strain evidence="2">KCTC 32437</strain>
    </source>
</reference>
<name>A0A918RTC6_9HYPH</name>
<evidence type="ECO:0008006" key="4">
    <source>
        <dbReference type="Google" id="ProtNLM"/>
    </source>
</evidence>
<feature type="signal peptide" evidence="1">
    <location>
        <begin position="1"/>
        <end position="25"/>
    </location>
</feature>
<proteinExistence type="predicted"/>
<keyword evidence="1" id="KW-0732">Signal</keyword>
<sequence length="172" mass="18406">MMKLLRRALTLSGLLAPMLVSPAFAGPAEYNLLVSYIGNWRGSGQLVGGDRPESFNCRMNIAKGNDTRINYAGRCALVGLNLSVSGTIAYNDANNRYEAAMSSNAGFTGLAIGQRQGDQISFDLREQGRDQSGNDVSIGSEIILKDGGITVNFLVEFNDSGDTMSASVPFNR</sequence>
<evidence type="ECO:0000313" key="3">
    <source>
        <dbReference type="Proteomes" id="UP000646579"/>
    </source>
</evidence>
<keyword evidence="3" id="KW-1185">Reference proteome</keyword>
<dbReference type="Proteomes" id="UP000646579">
    <property type="component" value="Unassembled WGS sequence"/>
</dbReference>
<dbReference type="EMBL" id="BMZE01000001">
    <property type="protein sequence ID" value="GHA10235.1"/>
    <property type="molecule type" value="Genomic_DNA"/>
</dbReference>
<evidence type="ECO:0000256" key="1">
    <source>
        <dbReference type="SAM" id="SignalP"/>
    </source>
</evidence>
<reference evidence="2" key="1">
    <citation type="journal article" date="2014" name="Int. J. Syst. Evol. Microbiol.">
        <title>Complete genome sequence of Corynebacterium casei LMG S-19264T (=DSM 44701T), isolated from a smear-ripened cheese.</title>
        <authorList>
            <consortium name="US DOE Joint Genome Institute (JGI-PGF)"/>
            <person name="Walter F."/>
            <person name="Albersmeier A."/>
            <person name="Kalinowski J."/>
            <person name="Ruckert C."/>
        </authorList>
    </citation>
    <scope>NUCLEOTIDE SEQUENCE</scope>
    <source>
        <strain evidence="2">KCTC 32437</strain>
    </source>
</reference>